<dbReference type="OrthoDB" id="243313at2759"/>
<reference evidence="10" key="1">
    <citation type="submission" date="2016-03" db="EMBL/GenBank/DDBJ databases">
        <authorList>
            <person name="Devillers Hugo."/>
        </authorList>
    </citation>
    <scope>NUCLEOTIDE SEQUENCE [LARGE SCALE GENOMIC DNA]</scope>
</reference>
<evidence type="ECO:0000313" key="9">
    <source>
        <dbReference type="EMBL" id="SCU86017.1"/>
    </source>
</evidence>
<keyword evidence="5 7" id="KW-0378">Hydrolase</keyword>
<organism evidence="9 10">
    <name type="scientific">Lachancea meyersii CBS 8951</name>
    <dbReference type="NCBI Taxonomy" id="1266667"/>
    <lineage>
        <taxon>Eukaryota</taxon>
        <taxon>Fungi</taxon>
        <taxon>Dikarya</taxon>
        <taxon>Ascomycota</taxon>
        <taxon>Saccharomycotina</taxon>
        <taxon>Saccharomycetes</taxon>
        <taxon>Saccharomycetales</taxon>
        <taxon>Saccharomycetaceae</taxon>
        <taxon>Lachancea</taxon>
    </lineage>
</organism>
<gene>
    <name evidence="9" type="ORF">LAME_0D04126G</name>
</gene>
<dbReference type="EMBL" id="LT598482">
    <property type="protein sequence ID" value="SCU86017.1"/>
    <property type="molecule type" value="Genomic_DNA"/>
</dbReference>
<evidence type="ECO:0000256" key="4">
    <source>
        <dbReference type="ARBA" id="ARBA00022741"/>
    </source>
</evidence>
<keyword evidence="6 7" id="KW-0342">GTP-binding</keyword>
<dbReference type="Gene3D" id="3.40.50.300">
    <property type="entry name" value="P-loop containing nucleotide triphosphate hydrolases"/>
    <property type="match status" value="1"/>
</dbReference>
<dbReference type="InterPro" id="IPR030230">
    <property type="entry name" value="Gpn1/Npa3/XAB1"/>
</dbReference>
<evidence type="ECO:0000256" key="7">
    <source>
        <dbReference type="RuleBase" id="RU365059"/>
    </source>
</evidence>
<evidence type="ECO:0000313" key="10">
    <source>
        <dbReference type="Proteomes" id="UP000191144"/>
    </source>
</evidence>
<dbReference type="GO" id="GO:0005634">
    <property type="term" value="C:nucleus"/>
    <property type="evidence" value="ECO:0007669"/>
    <property type="project" value="UniProtKB-SubCell"/>
</dbReference>
<protein>
    <recommendedName>
        <fullName evidence="7">GPN-loop GTPase</fullName>
        <ecNumber evidence="7">3.6.5.-</ecNumber>
    </recommendedName>
</protein>
<dbReference type="AlphaFoldDB" id="A0A1G4J8M2"/>
<evidence type="ECO:0000256" key="5">
    <source>
        <dbReference type="ARBA" id="ARBA00022801"/>
    </source>
</evidence>
<dbReference type="InterPro" id="IPR004130">
    <property type="entry name" value="Gpn"/>
</dbReference>
<sequence length="388" mass="43327">MPIKTVICIGMAGSGKTTFMQRLNSHLHAAKTVPYVVQLDPAVLNVPYGANIDIRDSVKYKKVMENYNLGPNGAIVTSLNLFSTKIDQVIKLVENKRDVHDYCIVDTPGQIECFVWSASGSIITESFASSFPTVIAYIVDTPRNSSPTTFMSNMLYACSILYKTKLPMIVVFNKTDVCKAEFAREWMTDFEAFQEALKSDQDLNGESGLGSGYMGSLVNSMSLMLEEFYSQLDMVGVSSFTGEGFDDFLKAVDKKVDEYESYYKAEREAILKRKEEEEAARKQNSLTHLMKDLGLKEKDSSSGSKKQDDEADVISDIEDATENDGLVLRDEDEGIEREYTFAGDNRTSGEVNGKATPDLQKRYEEAFEQVGKTASSETAQNISRYIRQ</sequence>
<dbReference type="Pfam" id="PF03029">
    <property type="entry name" value="ATP_bind_1"/>
    <property type="match status" value="1"/>
</dbReference>
<dbReference type="GO" id="GO:0003924">
    <property type="term" value="F:GTPase activity"/>
    <property type="evidence" value="ECO:0007669"/>
    <property type="project" value="InterPro"/>
</dbReference>
<evidence type="ECO:0000256" key="3">
    <source>
        <dbReference type="ARBA" id="ARBA00022553"/>
    </source>
</evidence>
<keyword evidence="4 7" id="KW-0547">Nucleotide-binding</keyword>
<feature type="compositionally biased region" description="Basic and acidic residues" evidence="8">
    <location>
        <begin position="292"/>
        <end position="308"/>
    </location>
</feature>
<evidence type="ECO:0000256" key="2">
    <source>
        <dbReference type="ARBA" id="ARBA00022490"/>
    </source>
</evidence>
<dbReference type="GO" id="GO:0005737">
    <property type="term" value="C:cytoplasm"/>
    <property type="evidence" value="ECO:0007669"/>
    <property type="project" value="UniProtKB-SubCell"/>
</dbReference>
<dbReference type="InterPro" id="IPR027417">
    <property type="entry name" value="P-loop_NTPase"/>
</dbReference>
<name>A0A1G4J8M2_9SACH</name>
<dbReference type="PANTHER" id="PTHR21231:SF8">
    <property type="entry name" value="GPN-LOOP GTPASE 1"/>
    <property type="match status" value="1"/>
</dbReference>
<evidence type="ECO:0000256" key="1">
    <source>
        <dbReference type="ARBA" id="ARBA00005290"/>
    </source>
</evidence>
<comment type="similarity">
    <text evidence="1 7">Belongs to the GPN-loop GTPase family.</text>
</comment>
<feature type="region of interest" description="Disordered" evidence="8">
    <location>
        <begin position="292"/>
        <end position="325"/>
    </location>
</feature>
<feature type="compositionally biased region" description="Acidic residues" evidence="8">
    <location>
        <begin position="309"/>
        <end position="322"/>
    </location>
</feature>
<comment type="function">
    <text evidence="7">Small GTPase required for proper nuclear import of RNA polymerase II (RNAPII). May act at an RNAP assembly step prior to nuclear import.</text>
</comment>
<dbReference type="FunFam" id="3.40.50.300:FF:000579">
    <property type="entry name" value="GPN-loop GTPase"/>
    <property type="match status" value="1"/>
</dbReference>
<keyword evidence="2 7" id="KW-0963">Cytoplasm</keyword>
<evidence type="ECO:0000256" key="6">
    <source>
        <dbReference type="ARBA" id="ARBA00023134"/>
    </source>
</evidence>
<accession>A0A1G4J8M2</accession>
<dbReference type="PANTHER" id="PTHR21231">
    <property type="entry name" value="XPA-BINDING PROTEIN 1-RELATED"/>
    <property type="match status" value="1"/>
</dbReference>
<comment type="subunit">
    <text evidence="7">Binds to RNA polymerase II.</text>
</comment>
<dbReference type="Proteomes" id="UP000191144">
    <property type="component" value="Chromosome D"/>
</dbReference>
<keyword evidence="10" id="KW-1185">Reference proteome</keyword>
<evidence type="ECO:0000256" key="8">
    <source>
        <dbReference type="SAM" id="MobiDB-lite"/>
    </source>
</evidence>
<proteinExistence type="inferred from homology"/>
<dbReference type="CDD" id="cd17870">
    <property type="entry name" value="GPN1"/>
    <property type="match status" value="1"/>
</dbReference>
<dbReference type="EC" id="3.6.5.-" evidence="7"/>
<comment type="subcellular location">
    <subcellularLocation>
        <location evidence="7">Cytoplasm</location>
    </subcellularLocation>
    <subcellularLocation>
        <location evidence="7">Nucleus</location>
    </subcellularLocation>
</comment>
<keyword evidence="3" id="KW-0597">Phosphoprotein</keyword>
<dbReference type="SUPFAM" id="SSF52540">
    <property type="entry name" value="P-loop containing nucleoside triphosphate hydrolases"/>
    <property type="match status" value="1"/>
</dbReference>
<dbReference type="GO" id="GO:0005525">
    <property type="term" value="F:GTP binding"/>
    <property type="evidence" value="ECO:0007669"/>
    <property type="project" value="UniProtKB-KW"/>
</dbReference>